<dbReference type="STRING" id="1121013.GCA_000426365_02738"/>
<sequence length="92" mass="10033">MRNFLTDPPPGSEPMPPGFEWIFIVTYVFGAVFLHALIVLNVLAARGLPERRRRALCIVAAAVNCLQVPFGSVLGVLTLIVLTKPGVRDAFD</sequence>
<proteinExistence type="predicted"/>
<keyword evidence="1" id="KW-0472">Membrane</keyword>
<dbReference type="AlphaFoldDB" id="A0A091B9E3"/>
<keyword evidence="3" id="KW-1185">Reference proteome</keyword>
<feature type="transmembrane region" description="Helical" evidence="1">
    <location>
        <begin position="20"/>
        <end position="43"/>
    </location>
</feature>
<comment type="caution">
    <text evidence="2">The sequence shown here is derived from an EMBL/GenBank/DDBJ whole genome shotgun (WGS) entry which is preliminary data.</text>
</comment>
<organism evidence="2 3">
    <name type="scientific">Arenimonas composti TR7-09 = DSM 18010</name>
    <dbReference type="NCBI Taxonomy" id="1121013"/>
    <lineage>
        <taxon>Bacteria</taxon>
        <taxon>Pseudomonadati</taxon>
        <taxon>Pseudomonadota</taxon>
        <taxon>Gammaproteobacteria</taxon>
        <taxon>Lysobacterales</taxon>
        <taxon>Lysobacteraceae</taxon>
        <taxon>Arenimonas</taxon>
    </lineage>
</organism>
<feature type="transmembrane region" description="Helical" evidence="1">
    <location>
        <begin position="55"/>
        <end position="82"/>
    </location>
</feature>
<evidence type="ECO:0000313" key="2">
    <source>
        <dbReference type="EMBL" id="KFN49283.1"/>
    </source>
</evidence>
<dbReference type="RefSeq" id="WP_051240125.1">
    <property type="nucleotide sequence ID" value="NZ_AUFF01000013.1"/>
</dbReference>
<dbReference type="OrthoDB" id="281928at2"/>
<accession>A0A091B9E3</accession>
<keyword evidence="1" id="KW-0812">Transmembrane</keyword>
<dbReference type="eggNOG" id="ENOG5033BMQ">
    <property type="taxonomic scope" value="Bacteria"/>
</dbReference>
<name>A0A091B9E3_9GAMM</name>
<protein>
    <submittedName>
        <fullName evidence="2">Uncharacterized protein</fullName>
    </submittedName>
</protein>
<dbReference type="Proteomes" id="UP000029391">
    <property type="component" value="Unassembled WGS sequence"/>
</dbReference>
<reference evidence="2 3" key="1">
    <citation type="submission" date="2013-09" db="EMBL/GenBank/DDBJ databases">
        <title>Genome sequencing of Arenimonas composti.</title>
        <authorList>
            <person name="Chen F."/>
            <person name="Wang G."/>
        </authorList>
    </citation>
    <scope>NUCLEOTIDE SEQUENCE [LARGE SCALE GENOMIC DNA]</scope>
    <source>
        <strain evidence="2 3">TR7-09</strain>
    </source>
</reference>
<evidence type="ECO:0000256" key="1">
    <source>
        <dbReference type="SAM" id="Phobius"/>
    </source>
</evidence>
<evidence type="ECO:0000313" key="3">
    <source>
        <dbReference type="Proteomes" id="UP000029391"/>
    </source>
</evidence>
<gene>
    <name evidence="2" type="ORF">P873_11595</name>
</gene>
<dbReference type="EMBL" id="AWXU01000038">
    <property type="protein sequence ID" value="KFN49283.1"/>
    <property type="molecule type" value="Genomic_DNA"/>
</dbReference>
<keyword evidence="1" id="KW-1133">Transmembrane helix</keyword>